<evidence type="ECO:0000313" key="8">
    <source>
        <dbReference type="Proteomes" id="UP000255248"/>
    </source>
</evidence>
<dbReference type="AlphaFoldDB" id="A0A376DI31"/>
<dbReference type="Gene3D" id="2.70.98.70">
    <property type="match status" value="1"/>
</dbReference>
<dbReference type="OrthoDB" id="9763014at2"/>
<evidence type="ECO:0000259" key="5">
    <source>
        <dbReference type="Pfam" id="PF07940"/>
    </source>
</evidence>
<protein>
    <submittedName>
        <fullName evidence="7">Uncharacterized protein conserved in bacteria</fullName>
    </submittedName>
</protein>
<comment type="subcellular location">
    <subcellularLocation>
        <location evidence="1">Periplasm</location>
    </subcellularLocation>
</comment>
<evidence type="ECO:0000256" key="4">
    <source>
        <dbReference type="ARBA" id="ARBA00023239"/>
    </source>
</evidence>
<sequence>MNIFLLYYHTLKYLKISQVVGRIKKKFKRVKLCKDEISLRESSGRLIRYEINKPGYLGSRCFFFLNVRHEIASWNDECLDKLWLYNLHYFNDLNSTGSLLKTSQLNSLIESWIQENPPFYGNGWEPYPISLRVVNWIKYFLHLKTYPYYYLESLYQQANALEQQLEYHLLGNHLFSNAKALLFAGLFFDGERANFWIKKGLSILDKEITEQILPDGGYFELSPMYHNIILSDLLDLYNLSSVYPYDFMVKRRRKWLNIINSMIQWGKHMSHPDGEISFFNDSAMKVAPSMDDIYAYAKALGINISDVGMVPTTQFTYKHLYDSGYVSVVSQNVKAILDLAKVGPDYIPGHAHADTLSFEMSFFGLRVFVNSGTSVYGLGQERLRQRKTQSHNTVEVDGKDSSEVWGGFRVARRAYPSNPIISYDDCLTISCGHDGYKRLPGRVDHLREWSFFDNKIIITDNLVGQFSYATAYYHLHPDVHVEQLENVVQLTLSSGQKIQVESNIKIEIQSSTWHPEFGISISNKKLVIKTEGSIINLIVRY</sequence>
<accession>A0A376DI31</accession>
<keyword evidence="3" id="KW-0574">Periplasm</keyword>
<dbReference type="InterPro" id="IPR031680">
    <property type="entry name" value="Hepar_II_III_N"/>
</dbReference>
<evidence type="ECO:0000256" key="2">
    <source>
        <dbReference type="ARBA" id="ARBA00022729"/>
    </source>
</evidence>
<dbReference type="RefSeq" id="WP_071990993.1">
    <property type="nucleotide sequence ID" value="NZ_CP065626.1"/>
</dbReference>
<evidence type="ECO:0000313" key="7">
    <source>
        <dbReference type="EMBL" id="STC89746.1"/>
    </source>
</evidence>
<proteinExistence type="predicted"/>
<dbReference type="InterPro" id="IPR012480">
    <property type="entry name" value="Hepar_II_III_C"/>
</dbReference>
<dbReference type="EMBL" id="UFXZ01000001">
    <property type="protein sequence ID" value="STC89746.1"/>
    <property type="molecule type" value="Genomic_DNA"/>
</dbReference>
<evidence type="ECO:0000256" key="3">
    <source>
        <dbReference type="ARBA" id="ARBA00022764"/>
    </source>
</evidence>
<keyword evidence="2" id="KW-0732">Signal</keyword>
<name>A0A376DI31_9GAMM</name>
<dbReference type="PANTHER" id="PTHR39210:SF1">
    <property type="entry name" value="HEPARIN-SULFATE LYASE"/>
    <property type="match status" value="1"/>
</dbReference>
<dbReference type="Pfam" id="PF07940">
    <property type="entry name" value="Hepar_II_III_C"/>
    <property type="match status" value="1"/>
</dbReference>
<evidence type="ECO:0000256" key="1">
    <source>
        <dbReference type="ARBA" id="ARBA00004418"/>
    </source>
</evidence>
<feature type="domain" description="Heparinase II/III-like C-terminal" evidence="5">
    <location>
        <begin position="317"/>
        <end position="529"/>
    </location>
</feature>
<evidence type="ECO:0000259" key="6">
    <source>
        <dbReference type="Pfam" id="PF16889"/>
    </source>
</evidence>
<dbReference type="Pfam" id="PF16889">
    <property type="entry name" value="Hepar_II_III_N"/>
    <property type="match status" value="1"/>
</dbReference>
<dbReference type="InterPro" id="IPR008929">
    <property type="entry name" value="Chondroitin_lyas"/>
</dbReference>
<gene>
    <name evidence="7" type="ORF">NCTC12121_02319</name>
</gene>
<dbReference type="PANTHER" id="PTHR39210">
    <property type="entry name" value="HEPARIN-SULFATE LYASE"/>
    <property type="match status" value="1"/>
</dbReference>
<dbReference type="GO" id="GO:0016829">
    <property type="term" value="F:lyase activity"/>
    <property type="evidence" value="ECO:0007669"/>
    <property type="project" value="UniProtKB-KW"/>
</dbReference>
<dbReference type="Gene3D" id="1.50.10.100">
    <property type="entry name" value="Chondroitin AC/alginate lyase"/>
    <property type="match status" value="1"/>
</dbReference>
<dbReference type="GO" id="GO:0042597">
    <property type="term" value="C:periplasmic space"/>
    <property type="evidence" value="ECO:0007669"/>
    <property type="project" value="UniProtKB-SubCell"/>
</dbReference>
<feature type="domain" description="Heparin-sulfate lyase N-terminal" evidence="6">
    <location>
        <begin position="110"/>
        <end position="292"/>
    </location>
</feature>
<organism evidence="7 8">
    <name type="scientific">Edwardsiella hoshinae</name>
    <dbReference type="NCBI Taxonomy" id="93378"/>
    <lineage>
        <taxon>Bacteria</taxon>
        <taxon>Pseudomonadati</taxon>
        <taxon>Pseudomonadota</taxon>
        <taxon>Gammaproteobacteria</taxon>
        <taxon>Enterobacterales</taxon>
        <taxon>Hafniaceae</taxon>
        <taxon>Edwardsiella</taxon>
    </lineage>
</organism>
<dbReference type="SUPFAM" id="SSF48230">
    <property type="entry name" value="Chondroitin AC/alginate lyase"/>
    <property type="match status" value="1"/>
</dbReference>
<keyword evidence="4" id="KW-0456">Lyase</keyword>
<dbReference type="Proteomes" id="UP000255248">
    <property type="component" value="Unassembled WGS sequence"/>
</dbReference>
<reference evidence="7 8" key="1">
    <citation type="submission" date="2018-06" db="EMBL/GenBank/DDBJ databases">
        <authorList>
            <consortium name="Pathogen Informatics"/>
            <person name="Doyle S."/>
        </authorList>
    </citation>
    <scope>NUCLEOTIDE SEQUENCE [LARGE SCALE GENOMIC DNA]</scope>
    <source>
        <strain evidence="7 8">NCTC12121</strain>
    </source>
</reference>